<gene>
    <name evidence="1" type="ORF">GCM10025862_36160</name>
</gene>
<keyword evidence="2" id="KW-1185">Reference proteome</keyword>
<name>A0ABQ6HSY6_9MICO</name>
<evidence type="ECO:0000313" key="2">
    <source>
        <dbReference type="Proteomes" id="UP001157109"/>
    </source>
</evidence>
<evidence type="ECO:0000313" key="1">
    <source>
        <dbReference type="EMBL" id="GMA21595.1"/>
    </source>
</evidence>
<reference evidence="2" key="1">
    <citation type="journal article" date="2019" name="Int. J. Syst. Evol. Microbiol.">
        <title>The Global Catalogue of Microorganisms (GCM) 10K type strain sequencing project: providing services to taxonomists for standard genome sequencing and annotation.</title>
        <authorList>
            <consortium name="The Broad Institute Genomics Platform"/>
            <consortium name="The Broad Institute Genome Sequencing Center for Infectious Disease"/>
            <person name="Wu L."/>
            <person name="Ma J."/>
        </authorList>
    </citation>
    <scope>NUCLEOTIDE SEQUENCE [LARGE SCALE GENOMIC DNA]</scope>
    <source>
        <strain evidence="2">NBRC 105830</strain>
    </source>
</reference>
<comment type="caution">
    <text evidence="1">The sequence shown here is derived from an EMBL/GenBank/DDBJ whole genome shotgun (WGS) entry which is preliminary data.</text>
</comment>
<dbReference type="Proteomes" id="UP001157109">
    <property type="component" value="Unassembled WGS sequence"/>
</dbReference>
<protein>
    <submittedName>
        <fullName evidence="1">Uncharacterized protein</fullName>
    </submittedName>
</protein>
<organism evidence="1 2">
    <name type="scientific">Arsenicicoccus piscis</name>
    <dbReference type="NCBI Taxonomy" id="673954"/>
    <lineage>
        <taxon>Bacteria</taxon>
        <taxon>Bacillati</taxon>
        <taxon>Actinomycetota</taxon>
        <taxon>Actinomycetes</taxon>
        <taxon>Micrococcales</taxon>
        <taxon>Intrasporangiaceae</taxon>
        <taxon>Arsenicicoccus</taxon>
    </lineage>
</organism>
<dbReference type="RefSeq" id="WP_284284930.1">
    <property type="nucleotide sequence ID" value="NZ_BSUJ01000001.1"/>
</dbReference>
<sequence>MIPISRAVRPKPRGRAVFGLVVGAAAAVSAFAVIADTALHRTDGGNSSIAAQFKPSALAFAGPADSSVQIHLSDADYSAATLGSRGSANLAATWTPPLPHNAEAAAAGPLATVRGLTDCLRAVSAKEVQDAPTVTKVAAELARYDSKPALVAAVGYTDGTKRVFALDRACTADSYRLLAPVAVLTP</sequence>
<accession>A0ABQ6HSY6</accession>
<dbReference type="EMBL" id="BSUJ01000001">
    <property type="protein sequence ID" value="GMA21595.1"/>
    <property type="molecule type" value="Genomic_DNA"/>
</dbReference>
<proteinExistence type="predicted"/>